<keyword evidence="3" id="KW-1185">Reference proteome</keyword>
<feature type="region of interest" description="Disordered" evidence="1">
    <location>
        <begin position="269"/>
        <end position="310"/>
    </location>
</feature>
<evidence type="ECO:0000313" key="3">
    <source>
        <dbReference type="Proteomes" id="UP001151760"/>
    </source>
</evidence>
<feature type="region of interest" description="Disordered" evidence="1">
    <location>
        <begin position="746"/>
        <end position="808"/>
    </location>
</feature>
<feature type="compositionally biased region" description="Acidic residues" evidence="1">
    <location>
        <begin position="458"/>
        <end position="469"/>
    </location>
</feature>
<feature type="compositionally biased region" description="Basic and acidic residues" evidence="1">
    <location>
        <begin position="758"/>
        <end position="772"/>
    </location>
</feature>
<feature type="compositionally biased region" description="Acidic residues" evidence="1">
    <location>
        <begin position="1257"/>
        <end position="1285"/>
    </location>
</feature>
<evidence type="ECO:0000313" key="2">
    <source>
        <dbReference type="EMBL" id="GJS58826.1"/>
    </source>
</evidence>
<feature type="compositionally biased region" description="Basic and acidic residues" evidence="1">
    <location>
        <begin position="405"/>
        <end position="419"/>
    </location>
</feature>
<feature type="compositionally biased region" description="Pro residues" evidence="1">
    <location>
        <begin position="1173"/>
        <end position="1185"/>
    </location>
</feature>
<reference evidence="2" key="2">
    <citation type="submission" date="2022-01" db="EMBL/GenBank/DDBJ databases">
        <authorList>
            <person name="Yamashiro T."/>
            <person name="Shiraishi A."/>
            <person name="Satake H."/>
            <person name="Nakayama K."/>
        </authorList>
    </citation>
    <scope>NUCLEOTIDE SEQUENCE</scope>
</reference>
<dbReference type="PANTHER" id="PTHR13275">
    <property type="entry name" value="YL-1 PROTEIN TRANSCRIPTION FACTOR-LIKE 1"/>
    <property type="match status" value="1"/>
</dbReference>
<feature type="compositionally biased region" description="Acidic residues" evidence="1">
    <location>
        <begin position="375"/>
        <end position="404"/>
    </location>
</feature>
<feature type="region of interest" description="Disordered" evidence="1">
    <location>
        <begin position="330"/>
        <end position="476"/>
    </location>
</feature>
<feature type="compositionally biased region" description="Basic and acidic residues" evidence="1">
    <location>
        <begin position="275"/>
        <end position="284"/>
    </location>
</feature>
<reference evidence="2" key="1">
    <citation type="journal article" date="2022" name="Int. J. Mol. Sci.">
        <title>Draft Genome of Tanacetum Coccineum: Genomic Comparison of Closely Related Tanacetum-Family Plants.</title>
        <authorList>
            <person name="Yamashiro T."/>
            <person name="Shiraishi A."/>
            <person name="Nakayama K."/>
            <person name="Satake H."/>
        </authorList>
    </citation>
    <scope>NUCLEOTIDE SEQUENCE</scope>
</reference>
<comment type="caution">
    <text evidence="2">The sequence shown here is derived from an EMBL/GenBank/DDBJ whole genome shotgun (WGS) entry which is preliminary data.</text>
</comment>
<gene>
    <name evidence="2" type="ORF">Tco_0653610</name>
</gene>
<dbReference type="CDD" id="cd09272">
    <property type="entry name" value="RNase_HI_RT_Ty1"/>
    <property type="match status" value="1"/>
</dbReference>
<name>A0ABQ4X0W9_9ASTR</name>
<feature type="region of interest" description="Disordered" evidence="1">
    <location>
        <begin position="1160"/>
        <end position="1311"/>
    </location>
</feature>
<feature type="compositionally biased region" description="Basic residues" evidence="1">
    <location>
        <begin position="288"/>
        <end position="305"/>
    </location>
</feature>
<protein>
    <recommendedName>
        <fullName evidence="4">Retrotransposon protein, putative, unclassified</fullName>
    </recommendedName>
</protein>
<sequence length="1443" mass="164480">MYCDNKSVIALCCNNVQHSRSKHIDIRFHFIKEQVKYRVVELYFVNTEYQLADIFTKALGRDRIKFLINKLGMRSFTPETLKLLADEVDEYWCITKEQQQALDDALVLREQRLRIGSCNYSLSTTFKPKEPTFQVALDVDTLPQPWRIFGTIINKCLSGKVTGLDLLRLSRAQILWGMYHQKYVDYVYLLWEDLVYQVENKVSKKNKDMYYPRFTKVIINHFMSQDQSIPRRNKYSAILPDSLTNQAMKESEAYKTYYDLATRKVAPKPKYVRRSTREKTEHAPKASSGKRLKATAKVTKSGKKKQPAEGLETLSEIALTEAEQMKIVTKRSKTQFHSSHANGSGADEGTGVSPGVLDVPTYGYEDEQISWKSSEEDDDEEVSISKDDDDNDVNEQTESDNDGDDFVHPKFSTHDQEERQNEEDIQEEGSDLRVQTPSHYESTNDEESGEETQGANVEGEELDEEETNEEDKGNELYRDVKFNMEGRDTEMTDVPRTIVQTTQVIEDTHVIITLVNPEGQQQSSFVSPGFVSNLLNPSLDTGIDFIFNLNTESTSLVDVSVTTIAETPLSSTTTLPSPPIPLITHLQQTPVPTPATVPSSSLQDLPNFGSLFGFDHRQKTLENNFSEFKQTNQFAATVSLFPSIVDTYLANKMNEAVKTTVQLQSDRLRDEAQAENEDFINTLDDNIKKIIKEQTSHAVSANLSELELKKILIDKMERNKSIHGSDEQKNLYKALVNAYENKETFAGSNRGSKRRRAGKELKLTSAPKEKTSKTIGKSTKGSKSHHESARKSAQEEEPMHTAKDLEEPAHQEFIIGVTEDQPDKETSQLPNYTLAQKEDTRELFDELMDTPLDFSAFVMNRLKVDTLTPELLVGPTFELMKGSCKSLVELEYFFKEVYKATTDQLDWNNPEVIPFDHFINNDLAYLSGGVSSRTYTTSVTKTKAADYGHIKWIENLVPNRMWSQVSITIRRNNDKLYKFREGDYKRLHLQDIEDMLLLLVQGKLTSLTIEERLALNVSLRMFTRSVIIQRRMEDLQLAYPNPRGFIYQNKDKNKKLMRIDELHKFNDDTLNDVRMALDDMMKRIRMKYLLQTYWKNVDKNRAGAMIQAIDKQLKNRRIIRSLEKFIERFDTTAGNHVKKILLKLNLPDHRFQWVSDAEPQSLEAAPQSLEQEPPSPDYVPGPEHPSSPDYMPGPEYPEYVAPSDDEIPVEDQPLPADASPTALSSGYVADSDPSEEDPEEDPKEDPADYPIDGGNDEKEEEEESSEDDDDDDDEEEASEEDEDKEEEHLALADSVAATPPPPPRSPRTKARLLIRCTTKAFKKAAMIWSRAASPPPVPSPPLLLPSTDQRSDILEVGMPSQKRLCLTAPDSRVDYGFVDTVDANIQAFESRVMTVMEEVNERVKDLATTQRQDAHELYMCDEDAQDDRALMRAQISLLTRERQ</sequence>
<organism evidence="2 3">
    <name type="scientific">Tanacetum coccineum</name>
    <dbReference type="NCBI Taxonomy" id="301880"/>
    <lineage>
        <taxon>Eukaryota</taxon>
        <taxon>Viridiplantae</taxon>
        <taxon>Streptophyta</taxon>
        <taxon>Embryophyta</taxon>
        <taxon>Tracheophyta</taxon>
        <taxon>Spermatophyta</taxon>
        <taxon>Magnoliopsida</taxon>
        <taxon>eudicotyledons</taxon>
        <taxon>Gunneridae</taxon>
        <taxon>Pentapetalae</taxon>
        <taxon>asterids</taxon>
        <taxon>campanulids</taxon>
        <taxon>Asterales</taxon>
        <taxon>Asteraceae</taxon>
        <taxon>Asteroideae</taxon>
        <taxon>Anthemideae</taxon>
        <taxon>Anthemidinae</taxon>
        <taxon>Tanacetum</taxon>
    </lineage>
</organism>
<feature type="compositionally biased region" description="Acidic residues" evidence="1">
    <location>
        <begin position="420"/>
        <end position="429"/>
    </location>
</feature>
<evidence type="ECO:0008006" key="4">
    <source>
        <dbReference type="Google" id="ProtNLM"/>
    </source>
</evidence>
<dbReference type="PANTHER" id="PTHR13275:SF4">
    <property type="entry name" value="VACUOLAR PROTEIN SORTING-ASSOCIATED PROTEIN 72 HOMOLOG"/>
    <property type="match status" value="1"/>
</dbReference>
<proteinExistence type="predicted"/>
<feature type="compositionally biased region" description="Acidic residues" evidence="1">
    <location>
        <begin position="1232"/>
        <end position="1243"/>
    </location>
</feature>
<accession>A0ABQ4X0W9</accession>
<dbReference type="Proteomes" id="UP001151760">
    <property type="component" value="Unassembled WGS sequence"/>
</dbReference>
<evidence type="ECO:0000256" key="1">
    <source>
        <dbReference type="SAM" id="MobiDB-lite"/>
    </source>
</evidence>
<dbReference type="EMBL" id="BQNB010009106">
    <property type="protein sequence ID" value="GJS58826.1"/>
    <property type="molecule type" value="Genomic_DNA"/>
</dbReference>
<feature type="compositionally biased region" description="Basic and acidic residues" evidence="1">
    <location>
        <begin position="784"/>
        <end position="808"/>
    </location>
</feature>